<feature type="transmembrane region" description="Helical" evidence="1">
    <location>
        <begin position="142"/>
        <end position="162"/>
    </location>
</feature>
<keyword evidence="1" id="KW-1133">Transmembrane helix</keyword>
<feature type="transmembrane region" description="Helical" evidence="1">
    <location>
        <begin position="12"/>
        <end position="31"/>
    </location>
</feature>
<keyword evidence="1" id="KW-0812">Transmembrane</keyword>
<dbReference type="EMBL" id="AQGV01000015">
    <property type="protein sequence ID" value="MBE0370704.1"/>
    <property type="molecule type" value="Genomic_DNA"/>
</dbReference>
<keyword evidence="3" id="KW-1185">Reference proteome</keyword>
<protein>
    <recommendedName>
        <fullName evidence="4">DUF417 family protein</fullName>
    </recommendedName>
</protein>
<organism evidence="2 3">
    <name type="scientific">Pseudoalteromonas aurantia 208</name>
    <dbReference type="NCBI Taxonomy" id="1314867"/>
    <lineage>
        <taxon>Bacteria</taxon>
        <taxon>Pseudomonadati</taxon>
        <taxon>Pseudomonadota</taxon>
        <taxon>Gammaproteobacteria</taxon>
        <taxon>Alteromonadales</taxon>
        <taxon>Pseudoalteromonadaceae</taxon>
        <taxon>Pseudoalteromonas</taxon>
    </lineage>
</organism>
<comment type="caution">
    <text evidence="2">The sequence shown here is derived from an EMBL/GenBank/DDBJ whole genome shotgun (WGS) entry which is preliminary data.</text>
</comment>
<dbReference type="Pfam" id="PF04224">
    <property type="entry name" value="DUF417"/>
    <property type="match status" value="1"/>
</dbReference>
<gene>
    <name evidence="2" type="ORF">PAUR_b0788</name>
</gene>
<sequence>MTNNQTSNIVRITLLISFTLLGFSFFLGSNANAITHTFNFYLLTEWVDTPLLSILTGIVFLVSALLVIFAAREPALRSVLLTIVAILALVPLFTLFSETRWIASLGGFPIIGSGQGIIKYAALLPLAVYLCKYDAMSLRQHALLNFLPVALVLYWIGAMKFFEFEANGIVSLVETSPFMSWLYAIFTVQGASNAIGAYDVLFATVLGFAIWMKAPRVAFIAVVGAGAVFVMTQTFLLTAEGAFSSATLLSGLGQFVIKDLWFIGNLAVITQYSISLDKSIFVPQQVEA</sequence>
<feature type="transmembrane region" description="Helical" evidence="1">
    <location>
        <begin position="51"/>
        <end position="71"/>
    </location>
</feature>
<feature type="transmembrane region" description="Helical" evidence="1">
    <location>
        <begin position="78"/>
        <end position="96"/>
    </location>
</feature>
<evidence type="ECO:0008006" key="4">
    <source>
        <dbReference type="Google" id="ProtNLM"/>
    </source>
</evidence>
<name>A0ABR9EIF3_9GAMM</name>
<feature type="transmembrane region" description="Helical" evidence="1">
    <location>
        <begin position="108"/>
        <end position="130"/>
    </location>
</feature>
<proteinExistence type="predicted"/>
<dbReference type="PANTHER" id="PTHR40106">
    <property type="entry name" value="INNER MEMBRANE PROTEIN RCLC"/>
    <property type="match status" value="1"/>
</dbReference>
<feature type="transmembrane region" description="Helical" evidence="1">
    <location>
        <begin position="217"/>
        <end position="236"/>
    </location>
</feature>
<evidence type="ECO:0000256" key="1">
    <source>
        <dbReference type="SAM" id="Phobius"/>
    </source>
</evidence>
<dbReference type="RefSeq" id="WP_192510165.1">
    <property type="nucleotide sequence ID" value="NZ_AQGV01000015.1"/>
</dbReference>
<dbReference type="Proteomes" id="UP000615755">
    <property type="component" value="Unassembled WGS sequence"/>
</dbReference>
<feature type="transmembrane region" description="Helical" evidence="1">
    <location>
        <begin position="182"/>
        <end position="210"/>
    </location>
</feature>
<evidence type="ECO:0000313" key="3">
    <source>
        <dbReference type="Proteomes" id="UP000615755"/>
    </source>
</evidence>
<keyword evidence="1" id="KW-0472">Membrane</keyword>
<reference evidence="2 3" key="1">
    <citation type="submission" date="2015-03" db="EMBL/GenBank/DDBJ databases">
        <title>Genome sequence of Pseudoalteromonas aurantia.</title>
        <authorList>
            <person name="Xie B.-B."/>
            <person name="Rong J.-C."/>
            <person name="Qin Q.-L."/>
            <person name="Zhang Y.-Z."/>
        </authorList>
    </citation>
    <scope>NUCLEOTIDE SEQUENCE [LARGE SCALE GENOMIC DNA]</scope>
    <source>
        <strain evidence="2 3">208</strain>
    </source>
</reference>
<dbReference type="PANTHER" id="PTHR40106:SF1">
    <property type="entry name" value="INNER MEMBRANE PROTEIN RCLC"/>
    <property type="match status" value="1"/>
</dbReference>
<evidence type="ECO:0000313" key="2">
    <source>
        <dbReference type="EMBL" id="MBE0370704.1"/>
    </source>
</evidence>
<dbReference type="InterPro" id="IPR007339">
    <property type="entry name" value="RclC-like"/>
</dbReference>
<accession>A0ABR9EIF3</accession>